<dbReference type="Proteomes" id="UP000726737">
    <property type="component" value="Unassembled WGS sequence"/>
</dbReference>
<dbReference type="InterPro" id="IPR002938">
    <property type="entry name" value="FAD-bd"/>
</dbReference>
<dbReference type="InterPro" id="IPR036188">
    <property type="entry name" value="FAD/NAD-bd_sf"/>
</dbReference>
<evidence type="ECO:0000256" key="3">
    <source>
        <dbReference type="ARBA" id="ARBA00022827"/>
    </source>
</evidence>
<feature type="domain" description="FAD-binding" evidence="6">
    <location>
        <begin position="314"/>
        <end position="392"/>
    </location>
</feature>
<keyword evidence="8" id="KW-1185">Reference proteome</keyword>
<dbReference type="SUPFAM" id="SSF51905">
    <property type="entry name" value="FAD/NAD(P)-binding domain"/>
    <property type="match status" value="1"/>
</dbReference>
<dbReference type="GO" id="GO:0071949">
    <property type="term" value="F:FAD binding"/>
    <property type="evidence" value="ECO:0007669"/>
    <property type="project" value="InterPro"/>
</dbReference>
<evidence type="ECO:0000256" key="2">
    <source>
        <dbReference type="ARBA" id="ARBA00022630"/>
    </source>
</evidence>
<evidence type="ECO:0000256" key="4">
    <source>
        <dbReference type="ARBA" id="ARBA00023002"/>
    </source>
</evidence>
<evidence type="ECO:0000256" key="1">
    <source>
        <dbReference type="ARBA" id="ARBA00007992"/>
    </source>
</evidence>
<dbReference type="PANTHER" id="PTHR47356:SF2">
    <property type="entry name" value="FAD-BINDING DOMAIN-CONTAINING PROTEIN-RELATED"/>
    <property type="match status" value="1"/>
</dbReference>
<comment type="similarity">
    <text evidence="1">Belongs to the paxM FAD-dependent monooxygenase family.</text>
</comment>
<comment type="caution">
    <text evidence="7">The sequence shown here is derived from an EMBL/GenBank/DDBJ whole genome shotgun (WGS) entry which is preliminary data.</text>
</comment>
<accession>A0A9P6PK77</accession>
<reference evidence="7" key="1">
    <citation type="journal article" date="2020" name="Fungal Divers.">
        <title>Resolving the Mortierellaceae phylogeny through synthesis of multi-gene phylogenetics and phylogenomics.</title>
        <authorList>
            <person name="Vandepol N."/>
            <person name="Liber J."/>
            <person name="Desiro A."/>
            <person name="Na H."/>
            <person name="Kennedy M."/>
            <person name="Barry K."/>
            <person name="Grigoriev I.V."/>
            <person name="Miller A.N."/>
            <person name="O'Donnell K."/>
            <person name="Stajich J.E."/>
            <person name="Bonito G."/>
        </authorList>
    </citation>
    <scope>NUCLEOTIDE SEQUENCE</scope>
    <source>
        <strain evidence="7">KOD948</strain>
    </source>
</reference>
<name>A0A9P6PK77_9FUNG</name>
<dbReference type="PANTHER" id="PTHR47356">
    <property type="entry name" value="FAD-DEPENDENT MONOOXYGENASE ASQG-RELATED"/>
    <property type="match status" value="1"/>
</dbReference>
<dbReference type="AlphaFoldDB" id="A0A9P6PK77"/>
<evidence type="ECO:0000313" key="7">
    <source>
        <dbReference type="EMBL" id="KAG0247439.1"/>
    </source>
</evidence>
<keyword evidence="3" id="KW-0274">FAD</keyword>
<protein>
    <recommendedName>
        <fullName evidence="6">FAD-binding domain-containing protein</fullName>
    </recommendedName>
</protein>
<dbReference type="Pfam" id="PF01494">
    <property type="entry name" value="FAD_binding_3"/>
    <property type="match status" value="2"/>
</dbReference>
<evidence type="ECO:0000259" key="6">
    <source>
        <dbReference type="Pfam" id="PF01494"/>
    </source>
</evidence>
<dbReference type="OrthoDB" id="655030at2759"/>
<evidence type="ECO:0000313" key="8">
    <source>
        <dbReference type="Proteomes" id="UP000726737"/>
    </source>
</evidence>
<feature type="domain" description="FAD-binding" evidence="6">
    <location>
        <begin position="21"/>
        <end position="183"/>
    </location>
</feature>
<proteinExistence type="inferred from homology"/>
<gene>
    <name evidence="7" type="ORF">BG011_001472</name>
</gene>
<keyword evidence="2" id="KW-0285">Flavoprotein</keyword>
<organism evidence="7 8">
    <name type="scientific">Mortierella polycephala</name>
    <dbReference type="NCBI Taxonomy" id="41804"/>
    <lineage>
        <taxon>Eukaryota</taxon>
        <taxon>Fungi</taxon>
        <taxon>Fungi incertae sedis</taxon>
        <taxon>Mucoromycota</taxon>
        <taxon>Mortierellomycotina</taxon>
        <taxon>Mortierellomycetes</taxon>
        <taxon>Mortierellales</taxon>
        <taxon>Mortierellaceae</taxon>
        <taxon>Mortierella</taxon>
    </lineage>
</organism>
<dbReference type="PRINTS" id="PR00420">
    <property type="entry name" value="RNGMNOXGNASE"/>
</dbReference>
<evidence type="ECO:0000256" key="5">
    <source>
        <dbReference type="SAM" id="Phobius"/>
    </source>
</evidence>
<dbReference type="InterPro" id="IPR050562">
    <property type="entry name" value="FAD_mOase_fung"/>
</dbReference>
<dbReference type="EMBL" id="JAAAJA010001393">
    <property type="protein sequence ID" value="KAG0247439.1"/>
    <property type="molecule type" value="Genomic_DNA"/>
</dbReference>
<feature type="non-terminal residue" evidence="7">
    <location>
        <position position="1"/>
    </location>
</feature>
<keyword evidence="5" id="KW-0812">Transmembrane</keyword>
<dbReference type="GO" id="GO:0004497">
    <property type="term" value="F:monooxygenase activity"/>
    <property type="evidence" value="ECO:0007669"/>
    <property type="project" value="InterPro"/>
</dbReference>
<sequence>MTISHANTAANSINAPSRPQLEVLIVGAGLGGLMMGILLERIGIPYTILERATKVRPLGSILSLGPNILPVFEQLGLMNELAQISLPISSTDVYDKDLNKLGSIVLRGQKQITGYDNIVFARPKLYDLLHKQVPAHKILMGKRIIKVEEKQGRVYAHCTGGTIYHGDILIGADGAYSRVRESLFRQLADKGLLPETDAQGPSVGYACMVGVACPKDVSKYPQLQNRSSYLTSVLGGDRRLWAVNNVPGNQLCWALFYQFTTTTEFKAQQCHNSEWGTKTNISTMIQQYYDLPCPYGGTVGELIDATPKDLISKVFCEEKLFETWFCGRTVLIGDACHKMLPGAGQGAINAMQDAVILANCLYDFEDSTPAGITAAFQDYRNQRYPRARAMSANSRFISTVMAGQ</sequence>
<keyword evidence="5" id="KW-0472">Membrane</keyword>
<keyword evidence="4" id="KW-0560">Oxidoreductase</keyword>
<feature type="transmembrane region" description="Helical" evidence="5">
    <location>
        <begin position="21"/>
        <end position="39"/>
    </location>
</feature>
<dbReference type="Gene3D" id="3.50.50.60">
    <property type="entry name" value="FAD/NAD(P)-binding domain"/>
    <property type="match status" value="1"/>
</dbReference>
<keyword evidence="5" id="KW-1133">Transmembrane helix</keyword>